<organism evidence="2">
    <name type="scientific">Arundo donax</name>
    <name type="common">Giant reed</name>
    <name type="synonym">Donax arundinaceus</name>
    <dbReference type="NCBI Taxonomy" id="35708"/>
    <lineage>
        <taxon>Eukaryota</taxon>
        <taxon>Viridiplantae</taxon>
        <taxon>Streptophyta</taxon>
        <taxon>Embryophyta</taxon>
        <taxon>Tracheophyta</taxon>
        <taxon>Spermatophyta</taxon>
        <taxon>Magnoliopsida</taxon>
        <taxon>Liliopsida</taxon>
        <taxon>Poales</taxon>
        <taxon>Poaceae</taxon>
        <taxon>PACMAD clade</taxon>
        <taxon>Arundinoideae</taxon>
        <taxon>Arundineae</taxon>
        <taxon>Arundo</taxon>
    </lineage>
</organism>
<protein>
    <submittedName>
        <fullName evidence="2">Uncharacterized protein</fullName>
    </submittedName>
</protein>
<feature type="compositionally biased region" description="Low complexity" evidence="1">
    <location>
        <begin position="1"/>
        <end position="16"/>
    </location>
</feature>
<dbReference type="AlphaFoldDB" id="A0A0A8ZTS2"/>
<reference evidence="2" key="2">
    <citation type="journal article" date="2015" name="Data Brief">
        <title>Shoot transcriptome of the giant reed, Arundo donax.</title>
        <authorList>
            <person name="Barrero R.A."/>
            <person name="Guerrero F.D."/>
            <person name="Moolhuijzen P."/>
            <person name="Goolsby J.A."/>
            <person name="Tidwell J."/>
            <person name="Bellgard S.E."/>
            <person name="Bellgard M.I."/>
        </authorList>
    </citation>
    <scope>NUCLEOTIDE SEQUENCE</scope>
    <source>
        <tissue evidence="2">Shoot tissue taken approximately 20 cm above the soil surface</tissue>
    </source>
</reference>
<accession>A0A0A8ZTS2</accession>
<dbReference type="EMBL" id="GBRH01259663">
    <property type="protein sequence ID" value="JAD38232.1"/>
    <property type="molecule type" value="Transcribed_RNA"/>
</dbReference>
<feature type="region of interest" description="Disordered" evidence="1">
    <location>
        <begin position="1"/>
        <end position="23"/>
    </location>
</feature>
<evidence type="ECO:0000313" key="2">
    <source>
        <dbReference type="EMBL" id="JAD38232.1"/>
    </source>
</evidence>
<sequence>MYLAPRRSPSTSTSPSQNLSAVR</sequence>
<reference evidence="2" key="1">
    <citation type="submission" date="2014-09" db="EMBL/GenBank/DDBJ databases">
        <authorList>
            <person name="Magalhaes I.L.F."/>
            <person name="Oliveira U."/>
            <person name="Santos F.R."/>
            <person name="Vidigal T.H.D.A."/>
            <person name="Brescovit A.D."/>
            <person name="Santos A.J."/>
        </authorList>
    </citation>
    <scope>NUCLEOTIDE SEQUENCE</scope>
    <source>
        <tissue evidence="2">Shoot tissue taken approximately 20 cm above the soil surface</tissue>
    </source>
</reference>
<evidence type="ECO:0000256" key="1">
    <source>
        <dbReference type="SAM" id="MobiDB-lite"/>
    </source>
</evidence>
<proteinExistence type="predicted"/>
<name>A0A0A8ZTS2_ARUDO</name>